<reference evidence="1 2" key="1">
    <citation type="submission" date="2019-07" db="EMBL/GenBank/DDBJ databases">
        <title>Draft genome sequence of Brevibacterium aurantiacum XU54 isolated from Xinjiang China.</title>
        <authorList>
            <person name="Xu X."/>
        </authorList>
    </citation>
    <scope>NUCLEOTIDE SEQUENCE [LARGE SCALE GENOMIC DNA]</scope>
    <source>
        <strain evidence="1 2">XU54</strain>
    </source>
</reference>
<evidence type="ECO:0000313" key="1">
    <source>
        <dbReference type="EMBL" id="TSI16819.1"/>
    </source>
</evidence>
<dbReference type="RefSeq" id="WP_143922073.1">
    <property type="nucleotide sequence ID" value="NZ_VLTK01000004.1"/>
</dbReference>
<dbReference type="Proteomes" id="UP000316406">
    <property type="component" value="Unassembled WGS sequence"/>
</dbReference>
<organism evidence="1 2">
    <name type="scientific">Brevibacterium aurantiacum</name>
    <dbReference type="NCBI Taxonomy" id="273384"/>
    <lineage>
        <taxon>Bacteria</taxon>
        <taxon>Bacillati</taxon>
        <taxon>Actinomycetota</taxon>
        <taxon>Actinomycetes</taxon>
        <taxon>Micrococcales</taxon>
        <taxon>Brevibacteriaceae</taxon>
        <taxon>Brevibacterium</taxon>
    </lineage>
</organism>
<keyword evidence="2" id="KW-1185">Reference proteome</keyword>
<proteinExistence type="predicted"/>
<evidence type="ECO:0000313" key="2">
    <source>
        <dbReference type="Proteomes" id="UP000316406"/>
    </source>
</evidence>
<dbReference type="EMBL" id="VLTK01000004">
    <property type="protein sequence ID" value="TSI16819.1"/>
    <property type="molecule type" value="Genomic_DNA"/>
</dbReference>
<accession>A0A556CHB8</accession>
<dbReference type="OrthoDB" id="4800238at2"/>
<protein>
    <submittedName>
        <fullName evidence="1">Uncharacterized protein</fullName>
    </submittedName>
</protein>
<name>A0A556CHB8_BREAU</name>
<sequence>MRLPDIPERHRRLTRTIAAAGTGALALVRRRDFAPEHESTARLGNALASAGLTWITGTQAFLGRAGDEFDLGAVFGPFGKNAGEPVRYSTADEHFDENATARSQAFLNATTAAASGVISWSLWGSTQKITEAIDARLPAGMGRGLSAVASGSLVALSAAVIDKLESWACEDREQLNYGQVEIDLPDHIRACILRLLSQPHPMSGQAAEAARAQFDSARFFVGVTYPSALHSGTDPVTVNSGQLAHLFDDEDITSIDVYPSAASPKAVPATQTYPVIGVRTKESQPTMELRLEFIDGYLSRLEFSERDAEPIPLLSDDLPADSGIGTLHPDGVDVGAEGVGYWSSLDITETEDEFVLLSEWPDAADLTFRTDRE</sequence>
<gene>
    <name evidence="1" type="ORF">FO013_08275</name>
</gene>
<comment type="caution">
    <text evidence="1">The sequence shown here is derived from an EMBL/GenBank/DDBJ whole genome shotgun (WGS) entry which is preliminary data.</text>
</comment>
<dbReference type="AlphaFoldDB" id="A0A556CHB8"/>